<dbReference type="EMBL" id="MU865930">
    <property type="protein sequence ID" value="KAK4450981.1"/>
    <property type="molecule type" value="Genomic_DNA"/>
</dbReference>
<dbReference type="Proteomes" id="UP001321760">
    <property type="component" value="Unassembled WGS sequence"/>
</dbReference>
<dbReference type="GO" id="GO:0016020">
    <property type="term" value="C:membrane"/>
    <property type="evidence" value="ECO:0007669"/>
    <property type="project" value="UniProtKB-SubCell"/>
</dbReference>
<dbReference type="InterPro" id="IPR050598">
    <property type="entry name" value="AminoAcid_Transporter"/>
</dbReference>
<feature type="transmembrane region" description="Helical" evidence="6">
    <location>
        <begin position="65"/>
        <end position="85"/>
    </location>
</feature>
<feature type="transmembrane region" description="Helical" evidence="6">
    <location>
        <begin position="452"/>
        <end position="472"/>
    </location>
</feature>
<reference evidence="7" key="2">
    <citation type="submission" date="2023-05" db="EMBL/GenBank/DDBJ databases">
        <authorList>
            <consortium name="Lawrence Berkeley National Laboratory"/>
            <person name="Steindorff A."/>
            <person name="Hensen N."/>
            <person name="Bonometti L."/>
            <person name="Westerberg I."/>
            <person name="Brannstrom I.O."/>
            <person name="Guillou S."/>
            <person name="Cros-Aarteil S."/>
            <person name="Calhoun S."/>
            <person name="Haridas S."/>
            <person name="Kuo A."/>
            <person name="Mondo S."/>
            <person name="Pangilinan J."/>
            <person name="Riley R."/>
            <person name="Labutti K."/>
            <person name="Andreopoulos B."/>
            <person name="Lipzen A."/>
            <person name="Chen C."/>
            <person name="Yanf M."/>
            <person name="Daum C."/>
            <person name="Ng V."/>
            <person name="Clum A."/>
            <person name="Ohm R."/>
            <person name="Martin F."/>
            <person name="Silar P."/>
            <person name="Natvig D."/>
            <person name="Lalanne C."/>
            <person name="Gautier V."/>
            <person name="Ament-Velasquez S.L."/>
            <person name="Kruys A."/>
            <person name="Hutchinson M.I."/>
            <person name="Powell A.J."/>
            <person name="Barry K."/>
            <person name="Miller A.N."/>
            <person name="Grigoriev I.V."/>
            <person name="Debuchy R."/>
            <person name="Gladieux P."/>
            <person name="Thoren M.H."/>
            <person name="Johannesson H."/>
        </authorList>
    </citation>
    <scope>NUCLEOTIDE SEQUENCE</scope>
    <source>
        <strain evidence="7">PSN243</strain>
    </source>
</reference>
<organism evidence="7 8">
    <name type="scientific">Podospora aff. communis PSN243</name>
    <dbReference type="NCBI Taxonomy" id="3040156"/>
    <lineage>
        <taxon>Eukaryota</taxon>
        <taxon>Fungi</taxon>
        <taxon>Dikarya</taxon>
        <taxon>Ascomycota</taxon>
        <taxon>Pezizomycotina</taxon>
        <taxon>Sordariomycetes</taxon>
        <taxon>Sordariomycetidae</taxon>
        <taxon>Sordariales</taxon>
        <taxon>Podosporaceae</taxon>
        <taxon>Podospora</taxon>
    </lineage>
</organism>
<evidence type="ECO:0000256" key="4">
    <source>
        <dbReference type="ARBA" id="ARBA00023136"/>
    </source>
</evidence>
<comment type="subcellular location">
    <subcellularLocation>
        <location evidence="1">Membrane</location>
        <topology evidence="1">Multi-pass membrane protein</topology>
    </subcellularLocation>
</comment>
<dbReference type="GO" id="GO:0015179">
    <property type="term" value="F:L-amino acid transmembrane transporter activity"/>
    <property type="evidence" value="ECO:0007669"/>
    <property type="project" value="TreeGrafter"/>
</dbReference>
<feature type="transmembrane region" description="Helical" evidence="6">
    <location>
        <begin position="173"/>
        <end position="198"/>
    </location>
</feature>
<dbReference type="Pfam" id="PF13520">
    <property type="entry name" value="AA_permease_2"/>
    <property type="match status" value="1"/>
</dbReference>
<keyword evidence="4 6" id="KW-0472">Membrane</keyword>
<evidence type="ECO:0000256" key="3">
    <source>
        <dbReference type="ARBA" id="ARBA00022989"/>
    </source>
</evidence>
<dbReference type="PANTHER" id="PTHR11785:SF512">
    <property type="entry name" value="SOBREMESA, ISOFORM B"/>
    <property type="match status" value="1"/>
</dbReference>
<evidence type="ECO:0000313" key="7">
    <source>
        <dbReference type="EMBL" id="KAK4450981.1"/>
    </source>
</evidence>
<protein>
    <submittedName>
        <fullName evidence="7">Amino acid transporter</fullName>
    </submittedName>
</protein>
<comment type="caution">
    <text evidence="7">The sequence shown here is derived from an EMBL/GenBank/DDBJ whole genome shotgun (WGS) entry which is preliminary data.</text>
</comment>
<feature type="transmembrane region" description="Helical" evidence="6">
    <location>
        <begin position="253"/>
        <end position="275"/>
    </location>
</feature>
<feature type="compositionally biased region" description="Basic and acidic residues" evidence="5">
    <location>
        <begin position="10"/>
        <end position="22"/>
    </location>
</feature>
<accession>A0AAV9GWP3</accession>
<feature type="transmembrane region" description="Helical" evidence="6">
    <location>
        <begin position="478"/>
        <end position="497"/>
    </location>
</feature>
<dbReference type="AlphaFoldDB" id="A0AAV9GWP3"/>
<feature type="transmembrane region" description="Helical" evidence="6">
    <location>
        <begin position="31"/>
        <end position="53"/>
    </location>
</feature>
<gene>
    <name evidence="7" type="ORF">QBC34DRAFT_61098</name>
</gene>
<proteinExistence type="predicted"/>
<sequence>MTSSASTPLLDERDSDHNPADSQRKTATLSFWDGVALVLGIQIGSGIFVSPALVARNTGSEAPALLVWTIAGLLAWACAACYVEMGTRLPVNGGPQEYLAYCFGDLFGFLTSWGCIFGVKPCSSAILALFIADYICDAADIASYNTLVALALVAVVTAVNCTGNRLSNVSTKVLLVCKTIGVGFVIVMGFAVLLFPQLSPSPDVGSPPELPKAPRSGSYVDALVAAMWAYSGWEVLGLVGGDIRNPSRNFPRIINTSMVIVLALTLFANVAYFSALSFDDIARSTTIGLTFSQHFLGRAGSIVYAVAICLSTLGTLNVKTYTAGRLTQAAAERGYLPLIMKTVGDSHRKKDDDTNEADDVVLPTQPNRPIFVSIHSPLKLGDGTIPISGIVFNCLVTSAFVLAGDVSSLVSLMGIVEYAVVFLTLVGLLYLRLRPKPDTEAPDNRPILKVPFILIPVALFTVTSMVVVSTIYHPRAGIGFVVCFVLSGLTHTFAVRLRSR</sequence>
<dbReference type="Gene3D" id="1.20.1740.10">
    <property type="entry name" value="Amino acid/polyamine transporter I"/>
    <property type="match status" value="1"/>
</dbReference>
<evidence type="ECO:0000313" key="8">
    <source>
        <dbReference type="Proteomes" id="UP001321760"/>
    </source>
</evidence>
<feature type="transmembrane region" description="Helical" evidence="6">
    <location>
        <begin position="383"/>
        <end position="403"/>
    </location>
</feature>
<feature type="transmembrane region" description="Helical" evidence="6">
    <location>
        <begin position="106"/>
        <end position="135"/>
    </location>
</feature>
<dbReference type="PANTHER" id="PTHR11785">
    <property type="entry name" value="AMINO ACID TRANSPORTER"/>
    <property type="match status" value="1"/>
</dbReference>
<dbReference type="PIRSF" id="PIRSF006060">
    <property type="entry name" value="AA_transporter"/>
    <property type="match status" value="1"/>
</dbReference>
<feature type="region of interest" description="Disordered" evidence="5">
    <location>
        <begin position="1"/>
        <end position="22"/>
    </location>
</feature>
<feature type="transmembrane region" description="Helical" evidence="6">
    <location>
        <begin position="409"/>
        <end position="431"/>
    </location>
</feature>
<evidence type="ECO:0000256" key="1">
    <source>
        <dbReference type="ARBA" id="ARBA00004141"/>
    </source>
</evidence>
<evidence type="ECO:0000256" key="2">
    <source>
        <dbReference type="ARBA" id="ARBA00022692"/>
    </source>
</evidence>
<keyword evidence="2 6" id="KW-0812">Transmembrane</keyword>
<evidence type="ECO:0000256" key="5">
    <source>
        <dbReference type="SAM" id="MobiDB-lite"/>
    </source>
</evidence>
<feature type="transmembrane region" description="Helical" evidence="6">
    <location>
        <begin position="141"/>
        <end position="161"/>
    </location>
</feature>
<dbReference type="InterPro" id="IPR002293">
    <property type="entry name" value="AA/rel_permease1"/>
</dbReference>
<feature type="transmembrane region" description="Helical" evidence="6">
    <location>
        <begin position="295"/>
        <end position="316"/>
    </location>
</feature>
<evidence type="ECO:0000256" key="6">
    <source>
        <dbReference type="SAM" id="Phobius"/>
    </source>
</evidence>
<reference evidence="7" key="1">
    <citation type="journal article" date="2023" name="Mol. Phylogenet. Evol.">
        <title>Genome-scale phylogeny and comparative genomics of the fungal order Sordariales.</title>
        <authorList>
            <person name="Hensen N."/>
            <person name="Bonometti L."/>
            <person name="Westerberg I."/>
            <person name="Brannstrom I.O."/>
            <person name="Guillou S."/>
            <person name="Cros-Aarteil S."/>
            <person name="Calhoun S."/>
            <person name="Haridas S."/>
            <person name="Kuo A."/>
            <person name="Mondo S."/>
            <person name="Pangilinan J."/>
            <person name="Riley R."/>
            <person name="LaButti K."/>
            <person name="Andreopoulos B."/>
            <person name="Lipzen A."/>
            <person name="Chen C."/>
            <person name="Yan M."/>
            <person name="Daum C."/>
            <person name="Ng V."/>
            <person name="Clum A."/>
            <person name="Steindorff A."/>
            <person name="Ohm R.A."/>
            <person name="Martin F."/>
            <person name="Silar P."/>
            <person name="Natvig D.O."/>
            <person name="Lalanne C."/>
            <person name="Gautier V."/>
            <person name="Ament-Velasquez S.L."/>
            <person name="Kruys A."/>
            <person name="Hutchinson M.I."/>
            <person name="Powell A.J."/>
            <person name="Barry K."/>
            <person name="Miller A.N."/>
            <person name="Grigoriev I.V."/>
            <person name="Debuchy R."/>
            <person name="Gladieux P."/>
            <person name="Hiltunen Thoren M."/>
            <person name="Johannesson H."/>
        </authorList>
    </citation>
    <scope>NUCLEOTIDE SEQUENCE</scope>
    <source>
        <strain evidence="7">PSN243</strain>
    </source>
</reference>
<keyword evidence="8" id="KW-1185">Reference proteome</keyword>
<name>A0AAV9GWP3_9PEZI</name>
<keyword evidence="3 6" id="KW-1133">Transmembrane helix</keyword>
<feature type="transmembrane region" description="Helical" evidence="6">
    <location>
        <begin position="218"/>
        <end position="241"/>
    </location>
</feature>